<reference evidence="2 4" key="1">
    <citation type="journal article" date="2014" name="Curr. Biol.">
        <title>The genome of the clonal raider ant Cerapachys biroi.</title>
        <authorList>
            <person name="Oxley P.R."/>
            <person name="Ji L."/>
            <person name="Fetter-Pruneda I."/>
            <person name="McKenzie S.K."/>
            <person name="Li C."/>
            <person name="Hu H."/>
            <person name="Zhang G."/>
            <person name="Kronauer D.J."/>
        </authorList>
    </citation>
    <scope>NUCLEOTIDE SEQUENCE [LARGE SCALE GENOMIC DNA]</scope>
</reference>
<dbReference type="Proteomes" id="UP000053097">
    <property type="component" value="Unassembled WGS sequence"/>
</dbReference>
<evidence type="ECO:0000256" key="1">
    <source>
        <dbReference type="SAM" id="MobiDB-lite"/>
    </source>
</evidence>
<organism evidence="2 4">
    <name type="scientific">Ooceraea biroi</name>
    <name type="common">Clonal raider ant</name>
    <name type="synonym">Cerapachys biroi</name>
    <dbReference type="NCBI Taxonomy" id="2015173"/>
    <lineage>
        <taxon>Eukaryota</taxon>
        <taxon>Metazoa</taxon>
        <taxon>Ecdysozoa</taxon>
        <taxon>Arthropoda</taxon>
        <taxon>Hexapoda</taxon>
        <taxon>Insecta</taxon>
        <taxon>Pterygota</taxon>
        <taxon>Neoptera</taxon>
        <taxon>Endopterygota</taxon>
        <taxon>Hymenoptera</taxon>
        <taxon>Apocrita</taxon>
        <taxon>Aculeata</taxon>
        <taxon>Formicoidea</taxon>
        <taxon>Formicidae</taxon>
        <taxon>Dorylinae</taxon>
        <taxon>Ooceraea</taxon>
    </lineage>
</organism>
<reference evidence="3" key="3">
    <citation type="submission" date="2018-07" db="EMBL/GenBank/DDBJ databases">
        <authorList>
            <person name="Mckenzie S.K."/>
            <person name="Kronauer D.J.C."/>
        </authorList>
    </citation>
    <scope>NUCLEOTIDE SEQUENCE</scope>
    <source>
        <strain evidence="3">Clonal line C1</strain>
    </source>
</reference>
<dbReference type="Proteomes" id="UP000279307">
    <property type="component" value="Chromosome 3"/>
</dbReference>
<evidence type="ECO:0000313" key="3">
    <source>
        <dbReference type="EMBL" id="RLU25012.1"/>
    </source>
</evidence>
<evidence type="ECO:0000313" key="2">
    <source>
        <dbReference type="EMBL" id="EZA53756.1"/>
    </source>
</evidence>
<sequence length="1322" mass="152641">MSVTQAKLQAWVKLIQLKKLQDVLDDIQSIHIQVDSKLNEKIFKLLLHLYRTADECKEQSSETGKEMAALTKLLCSLLINIPNNNNFVKCLFKIARYLISLNLYEDAAEICCYLQPGKMYDPQNDTIELLAKVLSLWQGETSNAYLLLTKQSFNEENYNNLKNAIAYEMRMIQILHKNYTKPLIMRISAHLDTIATIDKGGNKYFQDFLRHMQEYLAGAQLCLEQDEKYIIYCHTLHIICHIICKSINMADVESTRKTLNELFSDFENLLAEDEECHQCFQQFQNLCATLLVPVESFANDTAKNLQNIVSCNSKIAQRYGYEALKWNAFSTAEIGEPLFMYLERCVKADKCLLVDKLLDTSVLLETMNLFIHMNVDAFYMREMSLKKCKWCLDKVCTVKKDLYNAIVMQCRFFTLVCKFSVKTLPEEVCVLARKILEQNANSIIREMRECRCTRWIQLWSTCRTLIYNIGILSEHVYKEGARLFALLCRCIFQLRETDSSSKYFKSPEDLENSLSFALYKLSVIYYNNGVYRRAMTVCALHALLTYDQPSTKAFHVWANIKKHAPEIVRKLSMIECLRSDKDQIKDVMNFLIDTSKYDLVKLRLREVKSLIEEEISFTNCVSALLEEFERLEPSKRLYARAVQLLGHYLLNFEFDSSVLEYHKRAMSRLKQDVELDSLSVLCFEANLHFFTFLEELHAMNKQTQVEMENTKFALYAPKLPELRETKSPNVVPAYTMINVKKDVNLVVHLQKCLKKWSELFKCDIGEIIKNLEPNLILDTMITAGEYCRLYRYEDCEAKVWKLAHRLASEMDDHRKIIYVVSRCISSRQINYDWIATAKEYAIKCKDSKDENTIRSIAIFWISLADFCFECGKCDDAKQLLTEASNLSGISLLATKSIYLLSLDTIIRNINLYEDNMQHEDYTSYITKSLFAGRRLHQELVTTKWKSQVEYLFSYDVLFTTAINLSMRTNSLLSFRGISTDLVRQLKTAQSLGAVMRTAEVLKSLCYIDLSRSQLDDCEVKLQGLERILDIETFQLSMTSSKSVPTSSTHLAVTPTRNPVDPVRDLSQHGSSPVLAKKIFDLPKFSLHENCDCYKCRNVSYQYLVFATTYIRAQLYASQGHIAQAFDHFHGAFKIREKLFREEKSSGRSRDKIGAKRSSWHARLYVTDYVQLLIDFCYFLKTSIPSRQQEAYDIANLAIDVCHQYKLEGHPVYVSAQELAIDNDFQSVLTSSDCTSEFMVPQSHDIDVSEYAAVPTVPSLCVTPSAQKHVRRPLSGVRRKRNPVALKIAKVDMIWSDDEDDDDSSSSPSVSTRLTKTPKPREK</sequence>
<name>A0A026WDK0_OOCBI</name>
<feature type="region of interest" description="Disordered" evidence="1">
    <location>
        <begin position="1046"/>
        <end position="1068"/>
    </location>
</feature>
<dbReference type="EMBL" id="KK107273">
    <property type="protein sequence ID" value="EZA53756.1"/>
    <property type="molecule type" value="Genomic_DNA"/>
</dbReference>
<dbReference type="OMA" id="MYREAMT"/>
<gene>
    <name evidence="3" type="ORF">DMN91_003104</name>
    <name evidence="2" type="ORF">X777_06652</name>
</gene>
<protein>
    <submittedName>
        <fullName evidence="2">Uncharacterized protein</fullName>
    </submittedName>
</protein>
<dbReference type="STRING" id="2015173.A0A026WDK0"/>
<proteinExistence type="predicted"/>
<feature type="region of interest" description="Disordered" evidence="1">
    <location>
        <begin position="1296"/>
        <end position="1322"/>
    </location>
</feature>
<dbReference type="OrthoDB" id="6776738at2759"/>
<dbReference type="EMBL" id="QOIP01000003">
    <property type="protein sequence ID" value="RLU25012.1"/>
    <property type="molecule type" value="Genomic_DNA"/>
</dbReference>
<evidence type="ECO:0000313" key="4">
    <source>
        <dbReference type="Proteomes" id="UP000053097"/>
    </source>
</evidence>
<accession>A0A026WDK0</accession>
<keyword evidence="4" id="KW-1185">Reference proteome</keyword>
<reference evidence="3" key="2">
    <citation type="journal article" date="2018" name="Genome Res.">
        <title>The genomic architecture and molecular evolution of ant odorant receptors.</title>
        <authorList>
            <person name="McKenzie S.K."/>
            <person name="Kronauer D.J.C."/>
        </authorList>
    </citation>
    <scope>NUCLEOTIDE SEQUENCE [LARGE SCALE GENOMIC DNA]</scope>
    <source>
        <strain evidence="3">Clonal line C1</strain>
    </source>
</reference>